<organism evidence="1 2">
    <name type="scientific">Portunus trituberculatus</name>
    <name type="common">Swimming crab</name>
    <name type="synonym">Neptunus trituberculatus</name>
    <dbReference type="NCBI Taxonomy" id="210409"/>
    <lineage>
        <taxon>Eukaryota</taxon>
        <taxon>Metazoa</taxon>
        <taxon>Ecdysozoa</taxon>
        <taxon>Arthropoda</taxon>
        <taxon>Crustacea</taxon>
        <taxon>Multicrustacea</taxon>
        <taxon>Malacostraca</taxon>
        <taxon>Eumalacostraca</taxon>
        <taxon>Eucarida</taxon>
        <taxon>Decapoda</taxon>
        <taxon>Pleocyemata</taxon>
        <taxon>Brachyura</taxon>
        <taxon>Eubrachyura</taxon>
        <taxon>Portunoidea</taxon>
        <taxon>Portunidae</taxon>
        <taxon>Portuninae</taxon>
        <taxon>Portunus</taxon>
    </lineage>
</organism>
<keyword evidence="2" id="KW-1185">Reference proteome</keyword>
<gene>
    <name evidence="1" type="ORF">E2C01_029165</name>
</gene>
<dbReference type="Proteomes" id="UP000324222">
    <property type="component" value="Unassembled WGS sequence"/>
</dbReference>
<reference evidence="1 2" key="1">
    <citation type="submission" date="2019-05" db="EMBL/GenBank/DDBJ databases">
        <title>Another draft genome of Portunus trituberculatus and its Hox gene families provides insights of decapod evolution.</title>
        <authorList>
            <person name="Jeong J.-H."/>
            <person name="Song I."/>
            <person name="Kim S."/>
            <person name="Choi T."/>
            <person name="Kim D."/>
            <person name="Ryu S."/>
            <person name="Kim W."/>
        </authorList>
    </citation>
    <scope>NUCLEOTIDE SEQUENCE [LARGE SCALE GENOMIC DNA]</scope>
    <source>
        <tissue evidence="1">Muscle</tissue>
    </source>
</reference>
<proteinExistence type="predicted"/>
<evidence type="ECO:0000313" key="1">
    <source>
        <dbReference type="EMBL" id="MPC35731.1"/>
    </source>
</evidence>
<dbReference type="EMBL" id="VSRR010003336">
    <property type="protein sequence ID" value="MPC35731.1"/>
    <property type="molecule type" value="Genomic_DNA"/>
</dbReference>
<name>A0A5B7EMM2_PORTR</name>
<comment type="caution">
    <text evidence="1">The sequence shown here is derived from an EMBL/GenBank/DDBJ whole genome shotgun (WGS) entry which is preliminary data.</text>
</comment>
<sequence>MSARSHAHHLIRTYVPPASSLPAITPSFPVCYTSTVPSQHSISEALTPCLKFFPHVGRILASDRPGFLTAFRQHLAFALLC</sequence>
<dbReference type="AlphaFoldDB" id="A0A5B7EMM2"/>
<accession>A0A5B7EMM2</accession>
<protein>
    <submittedName>
        <fullName evidence="1">Uncharacterized protein</fullName>
    </submittedName>
</protein>
<evidence type="ECO:0000313" key="2">
    <source>
        <dbReference type="Proteomes" id="UP000324222"/>
    </source>
</evidence>